<dbReference type="InterPro" id="IPR000182">
    <property type="entry name" value="GNAT_dom"/>
</dbReference>
<dbReference type="Pfam" id="PF13302">
    <property type="entry name" value="Acetyltransf_3"/>
    <property type="match status" value="1"/>
</dbReference>
<evidence type="ECO:0000256" key="3">
    <source>
        <dbReference type="ARBA" id="ARBA00038502"/>
    </source>
</evidence>
<dbReference type="AlphaFoldDB" id="A0A812I217"/>
<keyword evidence="6" id="KW-1185">Reference proteome</keyword>
<dbReference type="SUPFAM" id="SSF55729">
    <property type="entry name" value="Acyl-CoA N-acyltransferases (Nat)"/>
    <property type="match status" value="1"/>
</dbReference>
<evidence type="ECO:0000256" key="2">
    <source>
        <dbReference type="ARBA" id="ARBA00023315"/>
    </source>
</evidence>
<name>A0A812I217_9DINO</name>
<protein>
    <recommendedName>
        <fullName evidence="4">N-acetyltransferase domain-containing protein</fullName>
    </recommendedName>
</protein>
<dbReference type="PANTHER" id="PTHR43792:SF8">
    <property type="entry name" value="[RIBOSOMAL PROTEIN US5]-ALANINE N-ACETYLTRANSFERASE"/>
    <property type="match status" value="1"/>
</dbReference>
<dbReference type="Proteomes" id="UP000604046">
    <property type="component" value="Unassembled WGS sequence"/>
</dbReference>
<dbReference type="PANTHER" id="PTHR43792">
    <property type="entry name" value="GNAT FAMILY, PUTATIVE (AFU_ORTHOLOGUE AFUA_3G00765)-RELATED-RELATED"/>
    <property type="match status" value="1"/>
</dbReference>
<accession>A0A812I217</accession>
<reference evidence="5" key="1">
    <citation type="submission" date="2021-02" db="EMBL/GenBank/DDBJ databases">
        <authorList>
            <person name="Dougan E. K."/>
            <person name="Rhodes N."/>
            <person name="Thang M."/>
            <person name="Chan C."/>
        </authorList>
    </citation>
    <scope>NUCLEOTIDE SEQUENCE</scope>
</reference>
<evidence type="ECO:0000313" key="5">
    <source>
        <dbReference type="EMBL" id="CAE6968232.1"/>
    </source>
</evidence>
<evidence type="ECO:0000259" key="4">
    <source>
        <dbReference type="Pfam" id="PF13302"/>
    </source>
</evidence>
<dbReference type="OrthoDB" id="417768at2759"/>
<dbReference type="InterPro" id="IPR016181">
    <property type="entry name" value="Acyl_CoA_acyltransferase"/>
</dbReference>
<keyword evidence="1" id="KW-0808">Transferase</keyword>
<organism evidence="5 6">
    <name type="scientific">Symbiodinium natans</name>
    <dbReference type="NCBI Taxonomy" id="878477"/>
    <lineage>
        <taxon>Eukaryota</taxon>
        <taxon>Sar</taxon>
        <taxon>Alveolata</taxon>
        <taxon>Dinophyceae</taxon>
        <taxon>Suessiales</taxon>
        <taxon>Symbiodiniaceae</taxon>
        <taxon>Symbiodinium</taxon>
    </lineage>
</organism>
<dbReference type="GO" id="GO:0016747">
    <property type="term" value="F:acyltransferase activity, transferring groups other than amino-acyl groups"/>
    <property type="evidence" value="ECO:0007669"/>
    <property type="project" value="InterPro"/>
</dbReference>
<sequence>MAGTDREDVPSILRGCRFETERLLVQELEPTFARWDVGASSGERSLGLASGVVATMLTEEVTRPLPPHWQGPYSPERAKQWIADLVGDPMTTLLFAVAKEGGSAPDETTRGDAEDLSTASASMVGLVIAFELPEEDSASRRCLRLGYLLSQNFWGQGLASELVKGFVSWCRQRNAEEPQGAIASIVGGVARTNLASKRVLVKNGFRAVCGESQEAHSPEDQEEEEFCLQLLS</sequence>
<comment type="similarity">
    <text evidence="3">Belongs to the acetyltransferase family. RimJ subfamily.</text>
</comment>
<evidence type="ECO:0000256" key="1">
    <source>
        <dbReference type="ARBA" id="ARBA00022679"/>
    </source>
</evidence>
<proteinExistence type="inferred from homology"/>
<dbReference type="Gene3D" id="3.40.630.30">
    <property type="match status" value="1"/>
</dbReference>
<keyword evidence="2" id="KW-0012">Acyltransferase</keyword>
<evidence type="ECO:0000313" key="6">
    <source>
        <dbReference type="Proteomes" id="UP000604046"/>
    </source>
</evidence>
<gene>
    <name evidence="5" type="ORF">SNAT2548_LOCUS2322</name>
</gene>
<dbReference type="EMBL" id="CAJNDS010000132">
    <property type="protein sequence ID" value="CAE6968232.1"/>
    <property type="molecule type" value="Genomic_DNA"/>
</dbReference>
<dbReference type="InterPro" id="IPR051531">
    <property type="entry name" value="N-acetyltransferase"/>
</dbReference>
<feature type="domain" description="N-acetyltransferase" evidence="4">
    <location>
        <begin position="58"/>
        <end position="206"/>
    </location>
</feature>
<comment type="caution">
    <text evidence="5">The sequence shown here is derived from an EMBL/GenBank/DDBJ whole genome shotgun (WGS) entry which is preliminary data.</text>
</comment>